<organism evidence="2 3">
    <name type="scientific">Polyodon spathula</name>
    <name type="common">North American paddlefish</name>
    <name type="synonym">Squalus spathula</name>
    <dbReference type="NCBI Taxonomy" id="7913"/>
    <lineage>
        <taxon>Eukaryota</taxon>
        <taxon>Metazoa</taxon>
        <taxon>Chordata</taxon>
        <taxon>Craniata</taxon>
        <taxon>Vertebrata</taxon>
        <taxon>Euteleostomi</taxon>
        <taxon>Actinopterygii</taxon>
        <taxon>Chondrostei</taxon>
        <taxon>Acipenseriformes</taxon>
        <taxon>Polyodontidae</taxon>
        <taxon>Polyodon</taxon>
    </lineage>
</organism>
<dbReference type="SUPFAM" id="SSF57756">
    <property type="entry name" value="Retrovirus zinc finger-like domains"/>
    <property type="match status" value="1"/>
</dbReference>
<dbReference type="InterPro" id="IPR036875">
    <property type="entry name" value="Znf_CCHC_sf"/>
</dbReference>
<evidence type="ECO:0000256" key="1">
    <source>
        <dbReference type="SAM" id="MobiDB-lite"/>
    </source>
</evidence>
<feature type="region of interest" description="Disordered" evidence="1">
    <location>
        <begin position="443"/>
        <end position="470"/>
    </location>
</feature>
<feature type="compositionally biased region" description="Pro residues" evidence="1">
    <location>
        <begin position="195"/>
        <end position="205"/>
    </location>
</feature>
<gene>
    <name evidence="2" type="primary">Rnf207</name>
    <name evidence="2" type="ORF">GTO93_0011137</name>
</gene>
<dbReference type="InterPro" id="IPR039320">
    <property type="entry name" value="RNF207"/>
</dbReference>
<sequence length="470" mass="51710">MPNFTAIQYVSYSFNPVASNDFEMRLLQPRLLFSQKHGWSWSVIDLMQTNSFNARLPECSQHEEKEQAFKEQLSHLAALLPTLQVHLVSCSAFLSSANKFEFLDLGYKSRQWKRQDKQQLKKCKLLQPPLEDPASLFPWCSWCVKEDHRWRSCPDVPPANWCGRCEEDGHNWAGCPYNQAQEEVPCSPRASGATPLPPAPPPSPPSQEIWDWLMHPEADLVHDLPIVINTLWRRDGERAQSSIRNTPRENEEPEMARGCALLTDCVGMAQQSTGNKSIPIVQIMTAVSHRVQSTAAAAGASVRLSSPASGKSSVFTGDSRGSIALASALLWVREANLQRVSHRATVNLLARNPPGCPQLTVHQRPLYSGRAPVGLPVSCPGAALSSYAVAPGRLHVRLINVHDSAGRRTLNFAVSSIPLWFQHHSSPAPLPPDCCEAAYINRSGGASRSPKKDCGKHSSPSGADEVSSEV</sequence>
<reference evidence="2" key="1">
    <citation type="journal article" date="2021" name="Cell">
        <title>Tracing the genetic footprints of vertebrate landing in non-teleost ray-finned fishes.</title>
        <authorList>
            <person name="Bi X."/>
            <person name="Wang K."/>
            <person name="Yang L."/>
            <person name="Pan H."/>
            <person name="Jiang H."/>
            <person name="Wei Q."/>
            <person name="Fang M."/>
            <person name="Yu H."/>
            <person name="Zhu C."/>
            <person name="Cai Y."/>
            <person name="He Y."/>
            <person name="Gan X."/>
            <person name="Zeng H."/>
            <person name="Yu D."/>
            <person name="Zhu Y."/>
            <person name="Jiang H."/>
            <person name="Qiu Q."/>
            <person name="Yang H."/>
            <person name="Zhang Y.E."/>
            <person name="Wang W."/>
            <person name="Zhu M."/>
            <person name="He S."/>
            <person name="Zhang G."/>
        </authorList>
    </citation>
    <scope>NUCLEOTIDE SEQUENCE</scope>
    <source>
        <strain evidence="2">Pddl_001</strain>
    </source>
</reference>
<dbReference type="PANTHER" id="PTHR22635:SF0">
    <property type="entry name" value="RING FINGER PROTEIN 207"/>
    <property type="match status" value="1"/>
</dbReference>
<proteinExistence type="predicted"/>
<evidence type="ECO:0000313" key="3">
    <source>
        <dbReference type="Proteomes" id="UP001166093"/>
    </source>
</evidence>
<dbReference type="Proteomes" id="UP001166093">
    <property type="component" value="Unassembled WGS sequence"/>
</dbReference>
<dbReference type="EMBL" id="JAAWVQ010034422">
    <property type="protein sequence ID" value="MBN3273820.1"/>
    <property type="molecule type" value="Genomic_DNA"/>
</dbReference>
<comment type="caution">
    <text evidence="2">The sequence shown here is derived from an EMBL/GenBank/DDBJ whole genome shotgun (WGS) entry which is preliminary data.</text>
</comment>
<dbReference type="Gene3D" id="4.10.60.10">
    <property type="entry name" value="Zinc finger, CCHC-type"/>
    <property type="match status" value="1"/>
</dbReference>
<feature type="non-terminal residue" evidence="2">
    <location>
        <position position="1"/>
    </location>
</feature>
<dbReference type="PANTHER" id="PTHR22635">
    <property type="entry name" value="RING FINGER PROTEIN 207"/>
    <property type="match status" value="1"/>
</dbReference>
<protein>
    <submittedName>
        <fullName evidence="2">RN207 protein</fullName>
    </submittedName>
</protein>
<evidence type="ECO:0000313" key="2">
    <source>
        <dbReference type="EMBL" id="MBN3273820.1"/>
    </source>
</evidence>
<accession>A0ABS2XHS8</accession>
<name>A0ABS2XHS8_POLSP</name>
<feature type="region of interest" description="Disordered" evidence="1">
    <location>
        <begin position="186"/>
        <end position="209"/>
    </location>
</feature>
<keyword evidence="3" id="KW-1185">Reference proteome</keyword>
<feature type="non-terminal residue" evidence="2">
    <location>
        <position position="470"/>
    </location>
</feature>